<dbReference type="PRINTS" id="PR00455">
    <property type="entry name" value="HTHTETR"/>
</dbReference>
<name>A0A8J3V9Z9_9ACTN</name>
<evidence type="ECO:0000256" key="3">
    <source>
        <dbReference type="SAM" id="MobiDB-lite"/>
    </source>
</evidence>
<dbReference type="GO" id="GO:0003700">
    <property type="term" value="F:DNA-binding transcription factor activity"/>
    <property type="evidence" value="ECO:0007669"/>
    <property type="project" value="TreeGrafter"/>
</dbReference>
<dbReference type="EMBL" id="BONV01000042">
    <property type="protein sequence ID" value="GIG83650.1"/>
    <property type="molecule type" value="Genomic_DNA"/>
</dbReference>
<accession>A0A8J3V9Z9</accession>
<dbReference type="AlphaFoldDB" id="A0A8J3V9Z9"/>
<dbReference type="PANTHER" id="PTHR30055:SF235">
    <property type="entry name" value="TRANSCRIPTIONAL REGULATORY PROTEIN"/>
    <property type="match status" value="1"/>
</dbReference>
<dbReference type="Gene3D" id="1.10.357.10">
    <property type="entry name" value="Tetracycline Repressor, domain 2"/>
    <property type="match status" value="1"/>
</dbReference>
<evidence type="ECO:0000313" key="6">
    <source>
        <dbReference type="Proteomes" id="UP000630097"/>
    </source>
</evidence>
<feature type="domain" description="HTH tetR-type" evidence="4">
    <location>
        <begin position="31"/>
        <end position="91"/>
    </location>
</feature>
<dbReference type="Proteomes" id="UP000630097">
    <property type="component" value="Unassembled WGS sequence"/>
</dbReference>
<dbReference type="InterPro" id="IPR036271">
    <property type="entry name" value="Tet_transcr_reg_TetR-rel_C_sf"/>
</dbReference>
<keyword evidence="6" id="KW-1185">Reference proteome</keyword>
<evidence type="ECO:0000256" key="2">
    <source>
        <dbReference type="PROSITE-ProRule" id="PRU00335"/>
    </source>
</evidence>
<dbReference type="SUPFAM" id="SSF46689">
    <property type="entry name" value="Homeodomain-like"/>
    <property type="match status" value="1"/>
</dbReference>
<sequence>MTRGPAGGRAAVPEDRAPEKRRRPGRRPGAADTRGEILTAARKVFAEKGFDKATIRGIAREASVDPALVHHYFDTKDGIFVEAMQFPVDPATVIPTILAGPREEVGERLVRFILTLTADSQAREPVVALLRTAMANEQAVTMLREFLTQAVLGRVAEGLGIPPIRLQVAFSQMFGVIMMRYILKLEPLASADLEELVEILSPTIQRYLAG</sequence>
<feature type="region of interest" description="Disordered" evidence="3">
    <location>
        <begin position="1"/>
        <end position="33"/>
    </location>
</feature>
<dbReference type="InterPro" id="IPR050109">
    <property type="entry name" value="HTH-type_TetR-like_transc_reg"/>
</dbReference>
<dbReference type="PROSITE" id="PS50977">
    <property type="entry name" value="HTH_TETR_2"/>
    <property type="match status" value="1"/>
</dbReference>
<dbReference type="InterPro" id="IPR009057">
    <property type="entry name" value="Homeodomain-like_sf"/>
</dbReference>
<dbReference type="SUPFAM" id="SSF48498">
    <property type="entry name" value="Tetracyclin repressor-like, C-terminal domain"/>
    <property type="match status" value="1"/>
</dbReference>
<dbReference type="Pfam" id="PF00440">
    <property type="entry name" value="TetR_N"/>
    <property type="match status" value="1"/>
</dbReference>
<dbReference type="InterPro" id="IPR041678">
    <property type="entry name" value="TetR_C_16"/>
</dbReference>
<evidence type="ECO:0000313" key="5">
    <source>
        <dbReference type="EMBL" id="GIG83650.1"/>
    </source>
</evidence>
<gene>
    <name evidence="5" type="ORF">Pka01_67770</name>
</gene>
<evidence type="ECO:0000256" key="1">
    <source>
        <dbReference type="ARBA" id="ARBA00023125"/>
    </source>
</evidence>
<dbReference type="RefSeq" id="WP_203886947.1">
    <property type="nucleotide sequence ID" value="NZ_BAABHH010000028.1"/>
</dbReference>
<comment type="caution">
    <text evidence="5">The sequence shown here is derived from an EMBL/GenBank/DDBJ whole genome shotgun (WGS) entry which is preliminary data.</text>
</comment>
<protein>
    <submittedName>
        <fullName evidence="5">TetR family transcriptional regulator</fullName>
    </submittedName>
</protein>
<dbReference type="Gene3D" id="1.10.10.60">
    <property type="entry name" value="Homeodomain-like"/>
    <property type="match status" value="1"/>
</dbReference>
<dbReference type="PANTHER" id="PTHR30055">
    <property type="entry name" value="HTH-TYPE TRANSCRIPTIONAL REGULATOR RUTR"/>
    <property type="match status" value="1"/>
</dbReference>
<proteinExistence type="predicted"/>
<keyword evidence="1 2" id="KW-0238">DNA-binding</keyword>
<reference evidence="5 6" key="1">
    <citation type="submission" date="2021-01" db="EMBL/GenBank/DDBJ databases">
        <title>Whole genome shotgun sequence of Planotetraspora kaengkrachanensis NBRC 104272.</title>
        <authorList>
            <person name="Komaki H."/>
            <person name="Tamura T."/>
        </authorList>
    </citation>
    <scope>NUCLEOTIDE SEQUENCE [LARGE SCALE GENOMIC DNA]</scope>
    <source>
        <strain evidence="5 6">NBRC 104272</strain>
    </source>
</reference>
<dbReference type="Pfam" id="PF17920">
    <property type="entry name" value="TetR_C_16"/>
    <property type="match status" value="1"/>
</dbReference>
<organism evidence="5 6">
    <name type="scientific">Planotetraspora kaengkrachanensis</name>
    <dbReference type="NCBI Taxonomy" id="575193"/>
    <lineage>
        <taxon>Bacteria</taxon>
        <taxon>Bacillati</taxon>
        <taxon>Actinomycetota</taxon>
        <taxon>Actinomycetes</taxon>
        <taxon>Streptosporangiales</taxon>
        <taxon>Streptosporangiaceae</taxon>
        <taxon>Planotetraspora</taxon>
    </lineage>
</organism>
<feature type="DNA-binding region" description="H-T-H motif" evidence="2">
    <location>
        <begin position="54"/>
        <end position="73"/>
    </location>
</feature>
<evidence type="ECO:0000259" key="4">
    <source>
        <dbReference type="PROSITE" id="PS50977"/>
    </source>
</evidence>
<dbReference type="GO" id="GO:0000976">
    <property type="term" value="F:transcription cis-regulatory region binding"/>
    <property type="evidence" value="ECO:0007669"/>
    <property type="project" value="TreeGrafter"/>
</dbReference>
<dbReference type="InterPro" id="IPR001647">
    <property type="entry name" value="HTH_TetR"/>
</dbReference>